<proteinExistence type="predicted"/>
<feature type="transmembrane region" description="Helical" evidence="1">
    <location>
        <begin position="84"/>
        <end position="104"/>
    </location>
</feature>
<evidence type="ECO:0000256" key="1">
    <source>
        <dbReference type="SAM" id="Phobius"/>
    </source>
</evidence>
<name>A0A1H6BJK5_9ACTN</name>
<reference evidence="3" key="1">
    <citation type="submission" date="2016-10" db="EMBL/GenBank/DDBJ databases">
        <authorList>
            <person name="Varghese N."/>
            <person name="Submissions S."/>
        </authorList>
    </citation>
    <scope>NUCLEOTIDE SEQUENCE [LARGE SCALE GENOMIC DNA]</scope>
    <source>
        <strain evidence="3">DSM 43163</strain>
    </source>
</reference>
<dbReference type="AlphaFoldDB" id="A0A1H6BJK5"/>
<evidence type="ECO:0000313" key="3">
    <source>
        <dbReference type="Proteomes" id="UP000236723"/>
    </source>
</evidence>
<evidence type="ECO:0000313" key="2">
    <source>
        <dbReference type="EMBL" id="SEG60557.1"/>
    </source>
</evidence>
<keyword evidence="3" id="KW-1185">Reference proteome</keyword>
<dbReference type="Proteomes" id="UP000236723">
    <property type="component" value="Unassembled WGS sequence"/>
</dbReference>
<feature type="transmembrane region" description="Helical" evidence="1">
    <location>
        <begin position="124"/>
        <end position="145"/>
    </location>
</feature>
<gene>
    <name evidence="2" type="ORF">SAMN04489712_107139</name>
</gene>
<accession>A0A1H6BJK5</accession>
<feature type="transmembrane region" description="Helical" evidence="1">
    <location>
        <begin position="59"/>
        <end position="77"/>
    </location>
</feature>
<protein>
    <submittedName>
        <fullName evidence="2">Uncharacterized protein</fullName>
    </submittedName>
</protein>
<keyword evidence="1" id="KW-0472">Membrane</keyword>
<sequence length="148" mass="15556">MRPPSPGWGLARLATAAVLLVSAFLPWARASVRLEGFGQVLARELAAEAGVNVDGTGQVIPVFAVVAIVMIVWGLLARDSRIGALAAVPGLLALFSCLIFLLRLDRFREEAGAGRLMLGGLEVTAGYGWYLSVASSLLLIGLSLARRA</sequence>
<organism evidence="2 3">
    <name type="scientific">Thermomonospora echinospora</name>
    <dbReference type="NCBI Taxonomy" id="1992"/>
    <lineage>
        <taxon>Bacteria</taxon>
        <taxon>Bacillati</taxon>
        <taxon>Actinomycetota</taxon>
        <taxon>Actinomycetes</taxon>
        <taxon>Streptosporangiales</taxon>
        <taxon>Thermomonosporaceae</taxon>
        <taxon>Thermomonospora</taxon>
    </lineage>
</organism>
<keyword evidence="1" id="KW-0812">Transmembrane</keyword>
<dbReference type="EMBL" id="FNVO01000007">
    <property type="protein sequence ID" value="SEG60557.1"/>
    <property type="molecule type" value="Genomic_DNA"/>
</dbReference>
<keyword evidence="1" id="KW-1133">Transmembrane helix</keyword>